<proteinExistence type="predicted"/>
<dbReference type="Pfam" id="PF01638">
    <property type="entry name" value="HxlR"/>
    <property type="match status" value="2"/>
</dbReference>
<dbReference type="EMBL" id="CP045915">
    <property type="protein sequence ID" value="QGH35559.1"/>
    <property type="molecule type" value="Genomic_DNA"/>
</dbReference>
<evidence type="ECO:0000256" key="2">
    <source>
        <dbReference type="ARBA" id="ARBA00023125"/>
    </source>
</evidence>
<evidence type="ECO:0000313" key="5">
    <source>
        <dbReference type="EMBL" id="QGH35559.1"/>
    </source>
</evidence>
<dbReference type="AlphaFoldDB" id="A0A5Q2TKS9"/>
<evidence type="ECO:0000259" key="4">
    <source>
        <dbReference type="Pfam" id="PF01638"/>
    </source>
</evidence>
<dbReference type="Proteomes" id="UP000339690">
    <property type="component" value="Chromosome"/>
</dbReference>
<feature type="domain" description="HTH hxlR-type" evidence="4">
    <location>
        <begin position="106"/>
        <end position="171"/>
    </location>
</feature>
<accession>A0A5Q2TKS9</accession>
<protein>
    <recommendedName>
        <fullName evidence="4">HTH hxlR-type domain-containing protein</fullName>
    </recommendedName>
</protein>
<feature type="domain" description="HTH hxlR-type" evidence="4">
    <location>
        <begin position="12"/>
        <end position="92"/>
    </location>
</feature>
<dbReference type="InterPro" id="IPR036390">
    <property type="entry name" value="WH_DNA-bd_sf"/>
</dbReference>
<name>A0A5Q2TKS9_9BACI</name>
<keyword evidence="6" id="KW-1185">Reference proteome</keyword>
<evidence type="ECO:0000313" key="6">
    <source>
        <dbReference type="Proteomes" id="UP000339690"/>
    </source>
</evidence>
<evidence type="ECO:0000256" key="1">
    <source>
        <dbReference type="ARBA" id="ARBA00023015"/>
    </source>
</evidence>
<dbReference type="KEGG" id="grc:GI584_16555"/>
<dbReference type="SUPFAM" id="SSF46785">
    <property type="entry name" value="Winged helix' DNA-binding domain"/>
    <property type="match status" value="2"/>
</dbReference>
<dbReference type="GO" id="GO:0003677">
    <property type="term" value="F:DNA binding"/>
    <property type="evidence" value="ECO:0007669"/>
    <property type="project" value="UniProtKB-KW"/>
</dbReference>
<keyword evidence="1" id="KW-0805">Transcription regulation</keyword>
<gene>
    <name evidence="5" type="ORF">GI584_16555</name>
</gene>
<keyword evidence="2" id="KW-0238">DNA-binding</keyword>
<dbReference type="RefSeq" id="WP_153791903.1">
    <property type="nucleotide sequence ID" value="NZ_CP045915.1"/>
</dbReference>
<dbReference type="PANTHER" id="PTHR33204">
    <property type="entry name" value="TRANSCRIPTIONAL REGULATOR, MARR FAMILY"/>
    <property type="match status" value="1"/>
</dbReference>
<organism evidence="5 6">
    <name type="scientific">Gracilibacillus salitolerans</name>
    <dbReference type="NCBI Taxonomy" id="2663022"/>
    <lineage>
        <taxon>Bacteria</taxon>
        <taxon>Bacillati</taxon>
        <taxon>Bacillota</taxon>
        <taxon>Bacilli</taxon>
        <taxon>Bacillales</taxon>
        <taxon>Bacillaceae</taxon>
        <taxon>Gracilibacillus</taxon>
    </lineage>
</organism>
<sequence length="194" mass="22513">MHVKEAIQFTHLLSGRWVLPILIHLQSSGGRFTPLQKKLGISPSRLSDNLTKLVSAEVVQRLTPYERRHPLLPEYKLTPYGNSLLEIAMVIQAAEEAINHGPLHRKTWNWPILLALLHQYARFQSILELLGNPSPRILSTRLNELCEMWLVKKEIKEEPKLVYTYKINESYRSSLSAVWKKVSEIEEHKPYTKD</sequence>
<evidence type="ECO:0000256" key="3">
    <source>
        <dbReference type="ARBA" id="ARBA00023163"/>
    </source>
</evidence>
<dbReference type="InterPro" id="IPR036388">
    <property type="entry name" value="WH-like_DNA-bd_sf"/>
</dbReference>
<dbReference type="InterPro" id="IPR002577">
    <property type="entry name" value="HTH_HxlR"/>
</dbReference>
<keyword evidence="3" id="KW-0804">Transcription</keyword>
<dbReference type="Gene3D" id="1.10.10.10">
    <property type="entry name" value="Winged helix-like DNA-binding domain superfamily/Winged helix DNA-binding domain"/>
    <property type="match status" value="2"/>
</dbReference>
<reference evidence="5 6" key="1">
    <citation type="submission" date="2019-11" db="EMBL/GenBank/DDBJ databases">
        <title>Gracilibacillus salitolerans sp. nov., a moderate halophile isolated from a saline soil in northwest China.</title>
        <authorList>
            <person name="Gan L."/>
        </authorList>
    </citation>
    <scope>NUCLEOTIDE SEQUENCE [LARGE SCALE GENOMIC DNA]</scope>
    <source>
        <strain evidence="5 6">SCU50</strain>
    </source>
</reference>